<dbReference type="AlphaFoldDB" id="A0A6J6TFA9"/>
<name>A0A6J6TFA9_9ZZZZ</name>
<accession>A0A6J6TFA9</accession>
<organism evidence="1">
    <name type="scientific">freshwater metagenome</name>
    <dbReference type="NCBI Taxonomy" id="449393"/>
    <lineage>
        <taxon>unclassified sequences</taxon>
        <taxon>metagenomes</taxon>
        <taxon>ecological metagenomes</taxon>
    </lineage>
</organism>
<sequence length="78" mass="7879">MSSGTGAAKKIGSLKRAARRAAGFDVPPSMNGGVGLLTGMGVTCTVVPRYSKGSPVQALSMVSMHSSMSLPRSAQSLP</sequence>
<dbReference type="EMBL" id="CAEZYR010000048">
    <property type="protein sequence ID" value="CAB4745483.1"/>
    <property type="molecule type" value="Genomic_DNA"/>
</dbReference>
<gene>
    <name evidence="1" type="ORF">UFOPK2754_01480</name>
</gene>
<evidence type="ECO:0000313" key="1">
    <source>
        <dbReference type="EMBL" id="CAB4745483.1"/>
    </source>
</evidence>
<reference evidence="1" key="1">
    <citation type="submission" date="2020-05" db="EMBL/GenBank/DDBJ databases">
        <authorList>
            <person name="Chiriac C."/>
            <person name="Salcher M."/>
            <person name="Ghai R."/>
            <person name="Kavagutti S V."/>
        </authorList>
    </citation>
    <scope>NUCLEOTIDE SEQUENCE</scope>
</reference>
<protein>
    <submittedName>
        <fullName evidence="1">Unannotated protein</fullName>
    </submittedName>
</protein>
<proteinExistence type="predicted"/>